<name>A0A6J7WYH9_9CAUD</name>
<sequence length="156" mass="17847">MRKRSSYRPKPQLPNPVAWIINGFKPISQAGIVNVQIKNHNAIDALRKGIADREDIDCIIEALNIAEALQRIGIGDEYKDELREAQDALYAVSRRGIDREYRFVLKAQELVSINLGMEIHDAQIEVTNIEQMEKAIDIVKSEIKNRRARVILEKTQ</sequence>
<gene>
    <name evidence="1" type="ORF">UFOVP377_36</name>
</gene>
<accession>A0A6J7WYH9</accession>
<evidence type="ECO:0000313" key="1">
    <source>
        <dbReference type="EMBL" id="CAB5222837.1"/>
    </source>
</evidence>
<dbReference type="EMBL" id="LR798314">
    <property type="protein sequence ID" value="CAB5222837.1"/>
    <property type="molecule type" value="Genomic_DNA"/>
</dbReference>
<protein>
    <submittedName>
        <fullName evidence="1">Uncharacterized protein</fullName>
    </submittedName>
</protein>
<organism evidence="1">
    <name type="scientific">uncultured Caudovirales phage</name>
    <dbReference type="NCBI Taxonomy" id="2100421"/>
    <lineage>
        <taxon>Viruses</taxon>
        <taxon>Duplodnaviria</taxon>
        <taxon>Heunggongvirae</taxon>
        <taxon>Uroviricota</taxon>
        <taxon>Caudoviricetes</taxon>
        <taxon>Peduoviridae</taxon>
        <taxon>Maltschvirus</taxon>
        <taxon>Maltschvirus maltsch</taxon>
    </lineage>
</organism>
<proteinExistence type="predicted"/>
<reference evidence="1" key="1">
    <citation type="submission" date="2020-05" db="EMBL/GenBank/DDBJ databases">
        <authorList>
            <person name="Chiriac C."/>
            <person name="Salcher M."/>
            <person name="Ghai R."/>
            <person name="Kavagutti S V."/>
        </authorList>
    </citation>
    <scope>NUCLEOTIDE SEQUENCE</scope>
</reference>